<evidence type="ECO:0000313" key="2">
    <source>
        <dbReference type="EMBL" id="SOY29907.1"/>
    </source>
</evidence>
<dbReference type="EMBL" id="OFSM01000012">
    <property type="protein sequence ID" value="SOY29907.1"/>
    <property type="molecule type" value="Genomic_DNA"/>
</dbReference>
<dbReference type="RefSeq" id="WP_172455111.1">
    <property type="nucleotide sequence ID" value="NZ_JANJZD010000011.1"/>
</dbReference>
<evidence type="ECO:0000313" key="3">
    <source>
        <dbReference type="Proteomes" id="UP000236311"/>
    </source>
</evidence>
<keyword evidence="3" id="KW-1185">Reference proteome</keyword>
<dbReference type="Pfam" id="PF12833">
    <property type="entry name" value="HTH_18"/>
    <property type="match status" value="1"/>
</dbReference>
<dbReference type="SMART" id="SM00342">
    <property type="entry name" value="HTH_ARAC"/>
    <property type="match status" value="1"/>
</dbReference>
<evidence type="ECO:0000259" key="1">
    <source>
        <dbReference type="PROSITE" id="PS01124"/>
    </source>
</evidence>
<dbReference type="Proteomes" id="UP000236311">
    <property type="component" value="Unassembled WGS sequence"/>
</dbReference>
<dbReference type="InterPro" id="IPR046532">
    <property type="entry name" value="DUF6597"/>
</dbReference>
<accession>A0A2K4ZHG0</accession>
<dbReference type="Gene3D" id="1.10.10.60">
    <property type="entry name" value="Homeodomain-like"/>
    <property type="match status" value="1"/>
</dbReference>
<name>A0A2K4ZHG0_9FIRM</name>
<proteinExistence type="predicted"/>
<reference evidence="2 3" key="1">
    <citation type="submission" date="2018-01" db="EMBL/GenBank/DDBJ databases">
        <authorList>
            <person name="Gaut B.S."/>
            <person name="Morton B.R."/>
            <person name="Clegg M.T."/>
            <person name="Duvall M.R."/>
        </authorList>
    </citation>
    <scope>NUCLEOTIDE SEQUENCE [LARGE SCALE GENOMIC DNA]</scope>
    <source>
        <strain evidence="2">GP69</strain>
    </source>
</reference>
<dbReference type="InterPro" id="IPR018060">
    <property type="entry name" value="HTH_AraC"/>
</dbReference>
<dbReference type="GO" id="GO:0003700">
    <property type="term" value="F:DNA-binding transcription factor activity"/>
    <property type="evidence" value="ECO:0007669"/>
    <property type="project" value="InterPro"/>
</dbReference>
<organism evidence="2 3">
    <name type="scientific">Acetatifactor muris</name>
    <dbReference type="NCBI Taxonomy" id="879566"/>
    <lineage>
        <taxon>Bacteria</taxon>
        <taxon>Bacillati</taxon>
        <taxon>Bacillota</taxon>
        <taxon>Clostridia</taxon>
        <taxon>Lachnospirales</taxon>
        <taxon>Lachnospiraceae</taxon>
        <taxon>Acetatifactor</taxon>
    </lineage>
</organism>
<protein>
    <submittedName>
        <fullName evidence="2">Helix-turn-helix domain protein</fullName>
    </submittedName>
</protein>
<dbReference type="AlphaFoldDB" id="A0A2K4ZHG0"/>
<feature type="domain" description="HTH araC/xylS-type" evidence="1">
    <location>
        <begin position="172"/>
        <end position="273"/>
    </location>
</feature>
<sequence length="291" mass="33785">MKANTIYRPLTAAPFRHSASYRETEPCQMLRPYVRCFWSGEEKGDGGGTAGTSEIVVPDTCVDIIYRIDRTDNTVIARFNGINDRSFYAHHARQTGHETEVFAIRFYAWSAYVFSEDSFSGTVNGNYDVRERFGWLDRELRTRLVWPGTLTDKIQFTEKLLMKKLNTGRHNETVDGAICGILSHYGTLGIARLSGESFVSGRHLERLFQEYIGMSPKKLSNLVRYQFLWNDIVRQRYFDMQDAVYRYGFTDEAHLMREFKRYHTMNIREARKAAFQFLPEQPIPVPPGKVE</sequence>
<dbReference type="Pfam" id="PF20240">
    <property type="entry name" value="DUF6597"/>
    <property type="match status" value="1"/>
</dbReference>
<dbReference type="PROSITE" id="PS01124">
    <property type="entry name" value="HTH_ARAC_FAMILY_2"/>
    <property type="match status" value="1"/>
</dbReference>
<dbReference type="GO" id="GO:0043565">
    <property type="term" value="F:sequence-specific DNA binding"/>
    <property type="evidence" value="ECO:0007669"/>
    <property type="project" value="InterPro"/>
</dbReference>
<gene>
    <name evidence="2" type="ORF">AMURIS_02628</name>
</gene>